<dbReference type="InterPro" id="IPR038726">
    <property type="entry name" value="PDDEXK_AddAB-type"/>
</dbReference>
<protein>
    <recommendedName>
        <fullName evidence="1">PD-(D/E)XK endonuclease-like domain-containing protein</fullName>
    </recommendedName>
</protein>
<proteinExistence type="predicted"/>
<reference evidence="2 3" key="1">
    <citation type="submission" date="2014-11" db="EMBL/GenBank/DDBJ databases">
        <title>Genome sequence of Flavihumibacter solisilvae 3-3.</title>
        <authorList>
            <person name="Zhou G."/>
            <person name="Li M."/>
            <person name="Wang G."/>
        </authorList>
    </citation>
    <scope>NUCLEOTIDE SEQUENCE [LARGE SCALE GENOMIC DNA]</scope>
    <source>
        <strain evidence="2 3">3-3</strain>
    </source>
</reference>
<name>A0A0C1LA42_9BACT</name>
<evidence type="ECO:0000313" key="3">
    <source>
        <dbReference type="Proteomes" id="UP000031408"/>
    </source>
</evidence>
<dbReference type="Gene3D" id="3.40.50.300">
    <property type="entry name" value="P-loop containing nucleotide triphosphate hydrolases"/>
    <property type="match status" value="1"/>
</dbReference>
<dbReference type="EMBL" id="JSVC01000001">
    <property type="protein sequence ID" value="KIC96386.1"/>
    <property type="molecule type" value="Genomic_DNA"/>
</dbReference>
<dbReference type="STRING" id="1349421.OI18_01135"/>
<dbReference type="SUPFAM" id="SSF52540">
    <property type="entry name" value="P-loop containing nucleoside triphosphate hydrolases"/>
    <property type="match status" value="1"/>
</dbReference>
<dbReference type="RefSeq" id="WP_039136290.1">
    <property type="nucleotide sequence ID" value="NZ_JSVC01000001.1"/>
</dbReference>
<keyword evidence="3" id="KW-1185">Reference proteome</keyword>
<comment type="caution">
    <text evidence="2">The sequence shown here is derived from an EMBL/GenBank/DDBJ whole genome shotgun (WGS) entry which is preliminary data.</text>
</comment>
<organism evidence="2 3">
    <name type="scientific">Flavihumibacter solisilvae</name>
    <dbReference type="NCBI Taxonomy" id="1349421"/>
    <lineage>
        <taxon>Bacteria</taxon>
        <taxon>Pseudomonadati</taxon>
        <taxon>Bacteroidota</taxon>
        <taxon>Chitinophagia</taxon>
        <taxon>Chitinophagales</taxon>
        <taxon>Chitinophagaceae</taxon>
        <taxon>Flavihumibacter</taxon>
    </lineage>
</organism>
<dbReference type="SUPFAM" id="SSF52980">
    <property type="entry name" value="Restriction endonuclease-like"/>
    <property type="match status" value="1"/>
</dbReference>
<dbReference type="Proteomes" id="UP000031408">
    <property type="component" value="Unassembled WGS sequence"/>
</dbReference>
<dbReference type="AlphaFoldDB" id="A0A0C1LA42"/>
<dbReference type="InterPro" id="IPR011335">
    <property type="entry name" value="Restrct_endonuc-II-like"/>
</dbReference>
<dbReference type="Pfam" id="PF12705">
    <property type="entry name" value="PDDEXK_1"/>
    <property type="match status" value="1"/>
</dbReference>
<evidence type="ECO:0000259" key="1">
    <source>
        <dbReference type="Pfam" id="PF12705"/>
    </source>
</evidence>
<gene>
    <name evidence="2" type="ORF">OI18_01135</name>
</gene>
<evidence type="ECO:0000313" key="2">
    <source>
        <dbReference type="EMBL" id="KIC96386.1"/>
    </source>
</evidence>
<accession>A0A0C1LA42</accession>
<dbReference type="InterPro" id="IPR027417">
    <property type="entry name" value="P-loop_NTPase"/>
</dbReference>
<dbReference type="InterPro" id="IPR011604">
    <property type="entry name" value="PDDEXK-like_dom_sf"/>
</dbReference>
<dbReference type="Gene3D" id="3.90.320.10">
    <property type="match status" value="1"/>
</dbReference>
<sequence length="954" mass="109283">MFLKEVAEQLYERFGSKLSDMAIVFPNKRPSVFFRRYLGGQISGPMWSPHLFTIHEFIQLSTSKLPADRLMQSFLLFNAYSEVMQASGSGATTDYERLFSLGEILLNDYTELESNVVSIADVYSNMASLAAIDSGFDYLSDEQKEFLQRFWSSFSTERLSRQKEKFLHLWQKLPAIYQRFAELLEQRGLTNTGTIYRDLVAGRNDTPGFADAYDKIIFVGFNAFNRAELQMLTKWKQAGKALFYFDADIHYLEDSRQEAGLFLRNNLQQFGNEMEASNSIRQSTKPINIIAAEGNAAQVRLLPQLLKQFPTLNSQPERIAVFLSDENQLMPVLHAIPDEVSQVNVTMGYSLSHSPLFSLVQAIIRVQESLAQHNGKRVYYQYLLQVLQHPYLHDNKESQALVTEINKRSLISIPAERWMHIADKRLQLILQPVEKSAMLIQLIKSVLEIQAAAPTDNALGILDNQLITSAYFQLNRLEDLLGQFSYALSLPFMGSLVLQVLRSVNVALEGEPLKGLQIMGLLESRGLDFDHIILLNVNEGVLPGKAAAPTFIPDSIRRAFGLSVMEKQDAIFAYVFYRLLQRSKTVHSLYNSTVDDNSTGEPSRFLAQLEYETDIPIRKDTVDIRVNPEARQPIVIPKDDNIMQRLGQYKGNLLSPSAINNYLECRLRFYFQHLMRIREPEGFLDEIDARMLGNILHRAIQYLYERLAESKAMNKSVTVTDIETMAGWTGWAVDRAFSQEIARDPEQPIDYTGSYRVIREVISVYVNEVLVHDKTYAPFTVRQLEKDVYTTVTVNPNGKEWKIRLGGIIDRVDIKNGVYRIIDYKTGKDKKEFKTVEELFGRETKERNKAALQTFIYSYILRQQFSQAVPVVAGLYDVRNMRKEGLAFDWRFKVQQGKGNQVAVDHDRMDEIIGETLPLLQSVIEEIFDENIPFDQTAITDRCQYCPYQTICGR</sequence>
<feature type="domain" description="PD-(D/E)XK endonuclease-like" evidence="1">
    <location>
        <begin position="654"/>
        <end position="952"/>
    </location>
</feature>
<dbReference type="Gene3D" id="1.10.486.10">
    <property type="entry name" value="PCRA, domain 4"/>
    <property type="match status" value="1"/>
</dbReference>
<dbReference type="OrthoDB" id="9810135at2"/>